<keyword evidence="7" id="KW-1185">Reference proteome</keyword>
<dbReference type="PANTHER" id="PTHR43537:SF5">
    <property type="entry name" value="UXU OPERON TRANSCRIPTIONAL REGULATOR"/>
    <property type="match status" value="1"/>
</dbReference>
<evidence type="ECO:0000313" key="6">
    <source>
        <dbReference type="EMBL" id="GGE45556.1"/>
    </source>
</evidence>
<dbReference type="Gene3D" id="1.10.10.10">
    <property type="entry name" value="Winged helix-like DNA-binding domain superfamily/Winged helix DNA-binding domain"/>
    <property type="match status" value="1"/>
</dbReference>
<gene>
    <name evidence="6" type="ORF">GCM10007276_23480</name>
</gene>
<protein>
    <submittedName>
        <fullName evidence="6">GntR family transcriptional regulator</fullName>
    </submittedName>
</protein>
<dbReference type="SMART" id="SM00345">
    <property type="entry name" value="HTH_GNTR"/>
    <property type="match status" value="1"/>
</dbReference>
<dbReference type="InterPro" id="IPR036388">
    <property type="entry name" value="WH-like_DNA-bd_sf"/>
</dbReference>
<evidence type="ECO:0000256" key="2">
    <source>
        <dbReference type="ARBA" id="ARBA00023125"/>
    </source>
</evidence>
<proteinExistence type="predicted"/>
<feature type="region of interest" description="Disordered" evidence="4">
    <location>
        <begin position="246"/>
        <end position="268"/>
    </location>
</feature>
<feature type="domain" description="HTH gntR-type" evidence="5">
    <location>
        <begin position="14"/>
        <end position="84"/>
    </location>
</feature>
<keyword evidence="3" id="KW-0804">Transcription</keyword>
<dbReference type="GO" id="GO:0003700">
    <property type="term" value="F:DNA-binding transcription factor activity"/>
    <property type="evidence" value="ECO:0007669"/>
    <property type="project" value="InterPro"/>
</dbReference>
<evidence type="ECO:0000259" key="5">
    <source>
        <dbReference type="PROSITE" id="PS50949"/>
    </source>
</evidence>
<dbReference type="PROSITE" id="PS50949">
    <property type="entry name" value="HTH_GNTR"/>
    <property type="match status" value="1"/>
</dbReference>
<dbReference type="InterPro" id="IPR036390">
    <property type="entry name" value="WH_DNA-bd_sf"/>
</dbReference>
<evidence type="ECO:0000256" key="3">
    <source>
        <dbReference type="ARBA" id="ARBA00023163"/>
    </source>
</evidence>
<dbReference type="SMART" id="SM00895">
    <property type="entry name" value="FCD"/>
    <property type="match status" value="1"/>
</dbReference>
<dbReference type="SUPFAM" id="SSF46785">
    <property type="entry name" value="Winged helix' DNA-binding domain"/>
    <property type="match status" value="1"/>
</dbReference>
<dbReference type="PANTHER" id="PTHR43537">
    <property type="entry name" value="TRANSCRIPTIONAL REGULATOR, GNTR FAMILY"/>
    <property type="match status" value="1"/>
</dbReference>
<dbReference type="InterPro" id="IPR011711">
    <property type="entry name" value="GntR_C"/>
</dbReference>
<keyword evidence="1" id="KW-0805">Transcription regulation</keyword>
<evidence type="ECO:0000313" key="7">
    <source>
        <dbReference type="Proteomes" id="UP000602745"/>
    </source>
</evidence>
<keyword evidence="2" id="KW-0238">DNA-binding</keyword>
<comment type="caution">
    <text evidence="6">The sequence shown here is derived from an EMBL/GenBank/DDBJ whole genome shotgun (WGS) entry which is preliminary data.</text>
</comment>
<dbReference type="AlphaFoldDB" id="A0A8J2YJ22"/>
<sequence>MNNHTLPDSPASYSSKAEQIAQALLAWIATSKLGPGDTLATEAELLAQFGVSRPTLRESLRILESQEVIRLRPGPGGGILVRRPSVDTLAHSFSVFLRLNDVPFIEVLKAREAIEPALAAEAALNGEEVLFEEMQQSIVRMKQADMSDEAFVAENRMFHRLVAQASGNEVLKTFWEAISIMASGEHHGIRYSFGNRRHIAQAHQAILDACRRRDAQGASSAMASHVGELEHLVRTRYMHLLEQPTQVTVRTRRPSAQVAGSATRKEQP</sequence>
<reference evidence="6" key="2">
    <citation type="submission" date="2020-09" db="EMBL/GenBank/DDBJ databases">
        <authorList>
            <person name="Sun Q."/>
            <person name="Sedlacek I."/>
        </authorList>
    </citation>
    <scope>NUCLEOTIDE SEQUENCE</scope>
    <source>
        <strain evidence="6">CCM 7684</strain>
    </source>
</reference>
<dbReference type="PRINTS" id="PR00035">
    <property type="entry name" value="HTHGNTR"/>
</dbReference>
<dbReference type="SUPFAM" id="SSF48008">
    <property type="entry name" value="GntR ligand-binding domain-like"/>
    <property type="match status" value="1"/>
</dbReference>
<dbReference type="EMBL" id="BMCP01000002">
    <property type="protein sequence ID" value="GGE45556.1"/>
    <property type="molecule type" value="Genomic_DNA"/>
</dbReference>
<evidence type="ECO:0000256" key="4">
    <source>
        <dbReference type="SAM" id="MobiDB-lite"/>
    </source>
</evidence>
<dbReference type="Pfam" id="PF00392">
    <property type="entry name" value="GntR"/>
    <property type="match status" value="1"/>
</dbReference>
<reference evidence="6" key="1">
    <citation type="journal article" date="2014" name="Int. J. Syst. Evol. Microbiol.">
        <title>Complete genome sequence of Corynebacterium casei LMG S-19264T (=DSM 44701T), isolated from a smear-ripened cheese.</title>
        <authorList>
            <consortium name="US DOE Joint Genome Institute (JGI-PGF)"/>
            <person name="Walter F."/>
            <person name="Albersmeier A."/>
            <person name="Kalinowski J."/>
            <person name="Ruckert C."/>
        </authorList>
    </citation>
    <scope>NUCLEOTIDE SEQUENCE</scope>
    <source>
        <strain evidence="6">CCM 7684</strain>
    </source>
</reference>
<dbReference type="GO" id="GO:0003677">
    <property type="term" value="F:DNA binding"/>
    <property type="evidence" value="ECO:0007669"/>
    <property type="project" value="UniProtKB-KW"/>
</dbReference>
<evidence type="ECO:0000256" key="1">
    <source>
        <dbReference type="ARBA" id="ARBA00023015"/>
    </source>
</evidence>
<dbReference type="Proteomes" id="UP000602745">
    <property type="component" value="Unassembled WGS sequence"/>
</dbReference>
<dbReference type="Pfam" id="PF07729">
    <property type="entry name" value="FCD"/>
    <property type="match status" value="1"/>
</dbReference>
<organism evidence="6 7">
    <name type="scientific">Agaricicola taiwanensis</name>
    <dbReference type="NCBI Taxonomy" id="591372"/>
    <lineage>
        <taxon>Bacteria</taxon>
        <taxon>Pseudomonadati</taxon>
        <taxon>Pseudomonadota</taxon>
        <taxon>Alphaproteobacteria</taxon>
        <taxon>Rhodobacterales</taxon>
        <taxon>Paracoccaceae</taxon>
        <taxon>Agaricicola</taxon>
    </lineage>
</organism>
<accession>A0A8J2YJ22</accession>
<name>A0A8J2YJ22_9RHOB</name>
<dbReference type="InterPro" id="IPR000524">
    <property type="entry name" value="Tscrpt_reg_HTH_GntR"/>
</dbReference>
<dbReference type="RefSeq" id="WP_188409908.1">
    <property type="nucleotide sequence ID" value="NZ_BMCP01000002.1"/>
</dbReference>
<dbReference type="Gene3D" id="1.20.120.530">
    <property type="entry name" value="GntR ligand-binding domain-like"/>
    <property type="match status" value="1"/>
</dbReference>
<dbReference type="InterPro" id="IPR008920">
    <property type="entry name" value="TF_FadR/GntR_C"/>
</dbReference>
<dbReference type="CDD" id="cd07377">
    <property type="entry name" value="WHTH_GntR"/>
    <property type="match status" value="1"/>
</dbReference>